<keyword evidence="2" id="KW-1185">Reference proteome</keyword>
<comment type="caution">
    <text evidence="1">The sequence shown here is derived from an EMBL/GenBank/DDBJ whole genome shotgun (WGS) entry which is preliminary data.</text>
</comment>
<evidence type="ECO:0000313" key="1">
    <source>
        <dbReference type="EMBL" id="CAD0099152.1"/>
    </source>
</evidence>
<dbReference type="OrthoDB" id="1711136at2759"/>
<gene>
    <name evidence="1" type="ORF">AWRI4233_LOCUS7976</name>
</gene>
<name>A0A9N8K5T6_9PEZI</name>
<dbReference type="AlphaFoldDB" id="A0A9N8K5T6"/>
<sequence>MGTLTADLPRLPEYCDHKLPTSCRLSSIPNCCACADERPHQSSYSTYVDGVGFVARGARWDRYCWPCSRTVPTPD</sequence>
<protein>
    <submittedName>
        <fullName evidence="1">Uncharacterized protein</fullName>
    </submittedName>
</protein>
<organism evidence="1 2">
    <name type="scientific">Aureobasidium mustum</name>
    <dbReference type="NCBI Taxonomy" id="2773714"/>
    <lineage>
        <taxon>Eukaryota</taxon>
        <taxon>Fungi</taxon>
        <taxon>Dikarya</taxon>
        <taxon>Ascomycota</taxon>
        <taxon>Pezizomycotina</taxon>
        <taxon>Dothideomycetes</taxon>
        <taxon>Dothideomycetidae</taxon>
        <taxon>Dothideales</taxon>
        <taxon>Saccotheciaceae</taxon>
        <taxon>Aureobasidium</taxon>
    </lineage>
</organism>
<dbReference type="Proteomes" id="UP000714618">
    <property type="component" value="Unassembled WGS sequence"/>
</dbReference>
<evidence type="ECO:0000313" key="2">
    <source>
        <dbReference type="Proteomes" id="UP000714618"/>
    </source>
</evidence>
<dbReference type="EMBL" id="CAIJEO010000010">
    <property type="protein sequence ID" value="CAD0099152.1"/>
    <property type="molecule type" value="Genomic_DNA"/>
</dbReference>
<accession>A0A9N8K5T6</accession>
<reference evidence="1" key="1">
    <citation type="submission" date="2020-06" db="EMBL/GenBank/DDBJ databases">
        <authorList>
            <person name="Onetto C."/>
        </authorList>
    </citation>
    <scope>NUCLEOTIDE SEQUENCE</scope>
</reference>
<proteinExistence type="predicted"/>